<dbReference type="CDD" id="cd03087">
    <property type="entry name" value="PGM_like1"/>
    <property type="match status" value="1"/>
</dbReference>
<evidence type="ECO:0000313" key="14">
    <source>
        <dbReference type="EMBL" id="PWL08480.1"/>
    </source>
</evidence>
<evidence type="ECO:0000259" key="9">
    <source>
        <dbReference type="Pfam" id="PF00408"/>
    </source>
</evidence>
<evidence type="ECO:0000259" key="10">
    <source>
        <dbReference type="Pfam" id="PF02878"/>
    </source>
</evidence>
<dbReference type="SUPFAM" id="SSF55957">
    <property type="entry name" value="Phosphoglucomutase, C-terminal domain"/>
    <property type="match status" value="1"/>
</dbReference>
<feature type="binding site" evidence="7">
    <location>
        <position position="244"/>
    </location>
    <ligand>
        <name>Mg(2+)</name>
        <dbReference type="ChEBI" id="CHEBI:18420"/>
    </ligand>
</feature>
<reference evidence="14 16" key="1">
    <citation type="submission" date="2016-04" db="EMBL/GenBank/DDBJ databases">
        <title>Genome sequence of Methanosphaera cuniculi DSM 4103.</title>
        <authorList>
            <person name="Poehlein A."/>
            <person name="Seedorf H."/>
            <person name="Daniel R."/>
        </authorList>
    </citation>
    <scope>NUCLEOTIDE SEQUENCE [LARGE SCALE GENOMIC DNA]</scope>
    <source>
        <strain evidence="14 16">DSM 4103</strain>
    </source>
</reference>
<dbReference type="FunFam" id="3.30.310.50:FF:000009">
    <property type="entry name" value="Probable phosphoglucosamine mutase"/>
    <property type="match status" value="1"/>
</dbReference>
<feature type="domain" description="Alpha-D-phosphohexomutase alpha/beta/alpha" evidence="10">
    <location>
        <begin position="6"/>
        <end position="137"/>
    </location>
</feature>
<dbReference type="EC" id="5.4.2.10" evidence="7"/>
<evidence type="ECO:0000256" key="3">
    <source>
        <dbReference type="ARBA" id="ARBA00022723"/>
    </source>
</evidence>
<dbReference type="SUPFAM" id="SSF53738">
    <property type="entry name" value="Phosphoglucomutase, first 3 domains"/>
    <property type="match status" value="3"/>
</dbReference>
<feature type="binding site" evidence="7">
    <location>
        <position position="242"/>
    </location>
    <ligand>
        <name>Mg(2+)</name>
        <dbReference type="ChEBI" id="CHEBI:18420"/>
    </ligand>
</feature>
<dbReference type="HAMAP" id="MF_01554_A">
    <property type="entry name" value="GlmM_A"/>
    <property type="match status" value="1"/>
</dbReference>
<dbReference type="InterPro" id="IPR036900">
    <property type="entry name" value="A-D-PHexomutase_C_sf"/>
</dbReference>
<dbReference type="Pfam" id="PF00408">
    <property type="entry name" value="PGM_PMM_IV"/>
    <property type="match status" value="1"/>
</dbReference>
<dbReference type="InterPro" id="IPR023666">
    <property type="entry name" value="GlmM_arc"/>
</dbReference>
<keyword evidence="15" id="KW-1185">Reference proteome</keyword>
<evidence type="ECO:0000256" key="6">
    <source>
        <dbReference type="ARBA" id="ARBA00050364"/>
    </source>
</evidence>
<comment type="caution">
    <text evidence="13">The sequence shown here is derived from an EMBL/GenBank/DDBJ whole genome shotgun (WGS) entry which is preliminary data.</text>
</comment>
<comment type="similarity">
    <text evidence="1 7 8">Belongs to the phosphohexose mutase family.</text>
</comment>
<dbReference type="GO" id="GO:0005975">
    <property type="term" value="P:carbohydrate metabolic process"/>
    <property type="evidence" value="ECO:0007669"/>
    <property type="project" value="InterPro"/>
</dbReference>
<evidence type="ECO:0000313" key="16">
    <source>
        <dbReference type="Proteomes" id="UP000246004"/>
    </source>
</evidence>
<feature type="binding site" description="via phosphate group" evidence="7">
    <location>
        <position position="101"/>
    </location>
    <ligand>
        <name>Mg(2+)</name>
        <dbReference type="ChEBI" id="CHEBI:18420"/>
    </ligand>
</feature>
<dbReference type="InterPro" id="IPR024086">
    <property type="entry name" value="GlmM_arc-type"/>
</dbReference>
<feature type="binding site" evidence="7">
    <location>
        <position position="246"/>
    </location>
    <ligand>
        <name>Mg(2+)</name>
        <dbReference type="ChEBI" id="CHEBI:18420"/>
    </ligand>
</feature>
<evidence type="ECO:0000256" key="2">
    <source>
        <dbReference type="ARBA" id="ARBA00022553"/>
    </source>
</evidence>
<evidence type="ECO:0000256" key="8">
    <source>
        <dbReference type="RuleBase" id="RU004326"/>
    </source>
</evidence>
<evidence type="ECO:0000256" key="4">
    <source>
        <dbReference type="ARBA" id="ARBA00022842"/>
    </source>
</evidence>
<name>A0A2A2HDB6_9EURY</name>
<organism evidence="13 15">
    <name type="scientific">Methanosphaera cuniculi</name>
    <dbReference type="NCBI Taxonomy" id="1077256"/>
    <lineage>
        <taxon>Archaea</taxon>
        <taxon>Methanobacteriati</taxon>
        <taxon>Methanobacteriota</taxon>
        <taxon>Methanomada group</taxon>
        <taxon>Methanobacteria</taxon>
        <taxon>Methanobacteriales</taxon>
        <taxon>Methanobacteriaceae</taxon>
        <taxon>Methanosphaera</taxon>
    </lineage>
</organism>
<dbReference type="Gene3D" id="3.30.310.50">
    <property type="entry name" value="Alpha-D-phosphohexomutase, C-terminal domain"/>
    <property type="match status" value="1"/>
</dbReference>
<evidence type="ECO:0000259" key="12">
    <source>
        <dbReference type="Pfam" id="PF02880"/>
    </source>
</evidence>
<dbReference type="PRINTS" id="PR00509">
    <property type="entry name" value="PGMPMM"/>
</dbReference>
<dbReference type="NCBIfam" id="TIGR03990">
    <property type="entry name" value="Arch_GlmM"/>
    <property type="match status" value="1"/>
</dbReference>
<dbReference type="InterPro" id="IPR016055">
    <property type="entry name" value="A-D-PHexomutase_a/b/a-I/II/III"/>
</dbReference>
<feature type="domain" description="Alpha-D-phosphohexomutase alpha/beta/alpha" evidence="12">
    <location>
        <begin position="261"/>
        <end position="361"/>
    </location>
</feature>
<protein>
    <recommendedName>
        <fullName evidence="7">Probable phosphoglucosamine mutase</fullName>
        <ecNumber evidence="7">5.4.2.10</ecNumber>
    </recommendedName>
</protein>
<evidence type="ECO:0000313" key="13">
    <source>
        <dbReference type="EMBL" id="PAV07213.1"/>
    </source>
</evidence>
<dbReference type="Pfam" id="PF02879">
    <property type="entry name" value="PGM_PMM_II"/>
    <property type="match status" value="1"/>
</dbReference>
<dbReference type="EMBL" id="LWMS01000016">
    <property type="protein sequence ID" value="PWL08480.1"/>
    <property type="molecule type" value="Genomic_DNA"/>
</dbReference>
<dbReference type="GO" id="GO:0000287">
    <property type="term" value="F:magnesium ion binding"/>
    <property type="evidence" value="ECO:0007669"/>
    <property type="project" value="UniProtKB-UniRule"/>
</dbReference>
<dbReference type="Gene3D" id="3.40.120.10">
    <property type="entry name" value="Alpha-D-Glucose-1,6-Bisphosphate, subunit A, domain 3"/>
    <property type="match status" value="3"/>
</dbReference>
<dbReference type="FunFam" id="3.40.120.10:FF:000003">
    <property type="entry name" value="Phosphoglucosamine mutase"/>
    <property type="match status" value="1"/>
</dbReference>
<comment type="function">
    <text evidence="7">Catalyzes the conversion of glucosamine-6-phosphate to glucosamine-1-phosphate.</text>
</comment>
<feature type="active site" description="Phosphoserine intermediate" evidence="7">
    <location>
        <position position="101"/>
    </location>
</feature>
<dbReference type="Pfam" id="PF02878">
    <property type="entry name" value="PGM_PMM_I"/>
    <property type="match status" value="1"/>
</dbReference>
<dbReference type="PANTHER" id="PTHR43771">
    <property type="entry name" value="PHOSPHOMANNOMUTASE"/>
    <property type="match status" value="1"/>
</dbReference>
<dbReference type="Proteomes" id="UP000246004">
    <property type="component" value="Unassembled WGS sequence"/>
</dbReference>
<feature type="domain" description="Alpha-D-phosphohexomutase C-terminal" evidence="9">
    <location>
        <begin position="373"/>
        <end position="442"/>
    </location>
</feature>
<evidence type="ECO:0000256" key="7">
    <source>
        <dbReference type="HAMAP-Rule" id="MF_01554"/>
    </source>
</evidence>
<dbReference type="RefSeq" id="WP_095608880.1">
    <property type="nucleotide sequence ID" value="NZ_LMVN01000021.1"/>
</dbReference>
<dbReference type="GO" id="GO:0008966">
    <property type="term" value="F:phosphoglucosamine mutase activity"/>
    <property type="evidence" value="ECO:0007669"/>
    <property type="project" value="UniProtKB-UniRule"/>
</dbReference>
<feature type="domain" description="Alpha-D-phosphohexomutase alpha/beta/alpha" evidence="11">
    <location>
        <begin position="157"/>
        <end position="255"/>
    </location>
</feature>
<feature type="modified residue" description="Phosphoserine" evidence="7">
    <location>
        <position position="101"/>
    </location>
</feature>
<evidence type="ECO:0000259" key="11">
    <source>
        <dbReference type="Pfam" id="PF02879"/>
    </source>
</evidence>
<proteinExistence type="inferred from homology"/>
<sequence length="452" mass="49503">MTSIPKLFGTSGIRGKYQEQITLELAINVARALAKYIGGVGKKVVIGRDTRTTGKIIENVMSAALMECGCDVLKLGMVPTPVVGYATLKKGADAGIMITASHNPSEYNGIKLWNNDGLAYKQHQEAEIEKIVYNKDFEVVGWDEVGCEYDISSFKDKYVDDIIKVSEINPNKPLKVVIDAASGAGSYLSANAMRKAGMDVITLNSQPDGFFPGRNPEPNAENLQTLMKTVKAIGADIGIAHDGDADRMIAVDEKGRLSDFDKLLTIMAKEFGGLVITTVDASACLDTQMSMIDGEVKRTPVGDVHVAESIVENNATFGGEPSGTWLHPDFCMCPDGLLSALRIVHCVQKNGPLSQQLDAIESYPTLRSKITCPNDKKDKIMEIVTDKFQDEFDKIKEVLTIDGVRLQFEDNSWVLIRPSGTEPYIRITAEAMTQQKLDEIIDIATKFLEKQL</sequence>
<dbReference type="InterPro" id="IPR005845">
    <property type="entry name" value="A-D-PHexomutase_a/b/a-II"/>
</dbReference>
<keyword evidence="4 7" id="KW-0460">Magnesium</keyword>
<evidence type="ECO:0000256" key="5">
    <source>
        <dbReference type="ARBA" id="ARBA00023235"/>
    </source>
</evidence>
<dbReference type="InterPro" id="IPR005846">
    <property type="entry name" value="A-D-PHexomutase_a/b/a-III"/>
</dbReference>
<evidence type="ECO:0000313" key="15">
    <source>
        <dbReference type="Proteomes" id="UP000217528"/>
    </source>
</evidence>
<gene>
    <name evidence="7 14" type="primary">glmM</name>
    <name evidence="13" type="ORF">ASJ82_05960</name>
    <name evidence="14" type="ORF">MSCUN_06390</name>
</gene>
<dbReference type="InterPro" id="IPR005843">
    <property type="entry name" value="A-D-PHexomutase_C"/>
</dbReference>
<dbReference type="PANTHER" id="PTHR43771:SF1">
    <property type="entry name" value="PHOSPHOMANNOMUTASE"/>
    <property type="match status" value="1"/>
</dbReference>
<comment type="catalytic activity">
    <reaction evidence="6 7">
        <text>alpha-D-glucosamine 1-phosphate = D-glucosamine 6-phosphate</text>
        <dbReference type="Rhea" id="RHEA:23424"/>
        <dbReference type="ChEBI" id="CHEBI:58516"/>
        <dbReference type="ChEBI" id="CHEBI:58725"/>
        <dbReference type="EC" id="5.4.2.10"/>
    </reaction>
</comment>
<evidence type="ECO:0000256" key="1">
    <source>
        <dbReference type="ARBA" id="ARBA00010231"/>
    </source>
</evidence>
<dbReference type="FunFam" id="3.40.120.10:FF:000001">
    <property type="entry name" value="Phosphoglucosamine mutase"/>
    <property type="match status" value="1"/>
</dbReference>
<comment type="cofactor">
    <cofactor evidence="7">
        <name>Mg(2+)</name>
        <dbReference type="ChEBI" id="CHEBI:18420"/>
    </cofactor>
    <text evidence="7">Binds 1 Mg(2+) ion per subunit.</text>
</comment>
<keyword evidence="5 7" id="KW-0413">Isomerase</keyword>
<accession>A0A2A2HDB6</accession>
<keyword evidence="3 7" id="KW-0479">Metal-binding</keyword>
<dbReference type="AlphaFoldDB" id="A0A2A2HDB6"/>
<dbReference type="OrthoDB" id="10363at2157"/>
<comment type="PTM">
    <text evidence="7">Activated by phosphorylation.</text>
</comment>
<dbReference type="EMBL" id="LMVN01000021">
    <property type="protein sequence ID" value="PAV07213.1"/>
    <property type="molecule type" value="Genomic_DNA"/>
</dbReference>
<dbReference type="InterPro" id="IPR016066">
    <property type="entry name" value="A-D-PHexomutase_CS"/>
</dbReference>
<keyword evidence="2 7" id="KW-0597">Phosphoprotein</keyword>
<dbReference type="InterPro" id="IPR005844">
    <property type="entry name" value="A-D-PHexomutase_a/b/a-I"/>
</dbReference>
<reference evidence="13 15" key="2">
    <citation type="journal article" date="2017" name="BMC Genomics">
        <title>Genomic analysis of methanogenic archaea reveals a shift towards energy conservation.</title>
        <authorList>
            <person name="Gilmore S.P."/>
            <person name="Henske J.K."/>
            <person name="Sexton J.A."/>
            <person name="Solomon K.V."/>
            <person name="Seppala S."/>
            <person name="Yoo J.I."/>
            <person name="Huyett L.M."/>
            <person name="Pressman A."/>
            <person name="Cogan J.Z."/>
            <person name="Kivenson V."/>
            <person name="Peng X."/>
            <person name="Tan Y."/>
            <person name="Valentine D.L."/>
            <person name="O'Malley M.A."/>
        </authorList>
    </citation>
    <scope>NUCLEOTIDE SEQUENCE [LARGE SCALE GENOMIC DNA]</scope>
    <source>
        <strain evidence="13 15">1R-7</strain>
    </source>
</reference>
<dbReference type="Proteomes" id="UP000217528">
    <property type="component" value="Unassembled WGS sequence"/>
</dbReference>
<dbReference type="PROSITE" id="PS00710">
    <property type="entry name" value="PGM_PMM"/>
    <property type="match status" value="1"/>
</dbReference>
<dbReference type="InterPro" id="IPR005841">
    <property type="entry name" value="Alpha-D-phosphohexomutase_SF"/>
</dbReference>
<dbReference type="Pfam" id="PF02880">
    <property type="entry name" value="PGM_PMM_III"/>
    <property type="match status" value="1"/>
</dbReference>